<dbReference type="EMBL" id="PIEU01000003">
    <property type="protein sequence ID" value="PZL77488.1"/>
    <property type="molecule type" value="Genomic_DNA"/>
</dbReference>
<dbReference type="RefSeq" id="WP_111246937.1">
    <property type="nucleotide sequence ID" value="NZ_PIEU01000003.1"/>
</dbReference>
<comment type="caution">
    <text evidence="2">The sequence shown here is derived from an EMBL/GenBank/DDBJ whole genome shotgun (WGS) entry which is preliminary data.</text>
</comment>
<name>A0A2W3ZCM7_9ENTE</name>
<keyword evidence="3" id="KW-1185">Reference proteome</keyword>
<protein>
    <submittedName>
        <fullName evidence="2">Uncharacterized protein</fullName>
    </submittedName>
</protein>
<sequence>MIKLGNFKSELEKAVNRTTTLLTEEQRNLSELKAQVNKPFDRSQELNEKQQRLRLMDEAIELGVDLDELALRKENTQQVNEVQTQMEIETDLSM</sequence>
<reference evidence="2 3" key="1">
    <citation type="submission" date="2017-11" db="EMBL/GenBank/DDBJ databases">
        <title>Draft genome sequence of Enterococcus plantarum TRW2 strain isolated from lettuce.</title>
        <authorList>
            <person name="Kim E.B."/>
            <person name="Marco M.L."/>
            <person name="Williams T.R."/>
            <person name="You I.H."/>
        </authorList>
    </citation>
    <scope>NUCLEOTIDE SEQUENCE [LARGE SCALE GENOMIC DNA]</scope>
    <source>
        <strain evidence="2 3">TRW2</strain>
    </source>
</reference>
<evidence type="ECO:0000313" key="2">
    <source>
        <dbReference type="EMBL" id="PZL77488.1"/>
    </source>
</evidence>
<organism evidence="2 3">
    <name type="scientific">Enterococcus plantarum</name>
    <dbReference type="NCBI Taxonomy" id="1077675"/>
    <lineage>
        <taxon>Bacteria</taxon>
        <taxon>Bacillati</taxon>
        <taxon>Bacillota</taxon>
        <taxon>Bacilli</taxon>
        <taxon>Lactobacillales</taxon>
        <taxon>Enterococcaceae</taxon>
        <taxon>Enterococcus</taxon>
    </lineage>
</organism>
<dbReference type="Proteomes" id="UP000249828">
    <property type="component" value="Unassembled WGS sequence"/>
</dbReference>
<proteinExistence type="predicted"/>
<keyword evidence="1" id="KW-0175">Coiled coil</keyword>
<accession>A0A2W3ZCM7</accession>
<gene>
    <name evidence="2" type="ORF">CI088_01420</name>
</gene>
<dbReference type="AlphaFoldDB" id="A0A2W3ZCM7"/>
<evidence type="ECO:0000256" key="1">
    <source>
        <dbReference type="SAM" id="Coils"/>
    </source>
</evidence>
<feature type="coiled-coil region" evidence="1">
    <location>
        <begin position="8"/>
        <end position="35"/>
    </location>
</feature>
<evidence type="ECO:0000313" key="3">
    <source>
        <dbReference type="Proteomes" id="UP000249828"/>
    </source>
</evidence>